<dbReference type="GO" id="GO:0005525">
    <property type="term" value="F:GTP binding"/>
    <property type="evidence" value="ECO:0007669"/>
    <property type="project" value="UniProtKB-KW"/>
</dbReference>
<dbReference type="Gene3D" id="3.40.50.300">
    <property type="entry name" value="P-loop containing nucleotide triphosphate hydrolases"/>
    <property type="match status" value="1"/>
</dbReference>
<dbReference type="InterPro" id="IPR000795">
    <property type="entry name" value="T_Tr_GTP-bd_dom"/>
</dbReference>
<feature type="domain" description="Tr-type G" evidence="3">
    <location>
        <begin position="1"/>
        <end position="75"/>
    </location>
</feature>
<feature type="non-terminal residue" evidence="4">
    <location>
        <position position="1"/>
    </location>
</feature>
<feature type="non-terminal residue" evidence="4">
    <location>
        <position position="75"/>
    </location>
</feature>
<name>A0AAW7YTU6_9STAP</name>
<dbReference type="PANTHER" id="PTHR23115">
    <property type="entry name" value="TRANSLATION FACTOR"/>
    <property type="match status" value="1"/>
</dbReference>
<organism evidence="4 5">
    <name type="scientific">Staphylococcus pasteuri_A</name>
    <dbReference type="NCBI Taxonomy" id="3062664"/>
    <lineage>
        <taxon>Bacteria</taxon>
        <taxon>Bacillati</taxon>
        <taxon>Bacillota</taxon>
        <taxon>Bacilli</taxon>
        <taxon>Bacillales</taxon>
        <taxon>Staphylococcaceae</taxon>
        <taxon>Staphylococcus</taxon>
    </lineage>
</organism>
<dbReference type="GO" id="GO:0003924">
    <property type="term" value="F:GTPase activity"/>
    <property type="evidence" value="ECO:0007669"/>
    <property type="project" value="InterPro"/>
</dbReference>
<evidence type="ECO:0000256" key="1">
    <source>
        <dbReference type="ARBA" id="ARBA00022741"/>
    </source>
</evidence>
<keyword evidence="1" id="KW-0547">Nucleotide-binding</keyword>
<proteinExistence type="predicted"/>
<evidence type="ECO:0000259" key="3">
    <source>
        <dbReference type="PROSITE" id="PS51722"/>
    </source>
</evidence>
<sequence>VAYRALNLGGRRILLADAPGHEGYLRNTVTAASTADLAILLVVAARGIRQQTRRHALVAALMRVGGVVLAVNKMD</sequence>
<evidence type="ECO:0000256" key="2">
    <source>
        <dbReference type="ARBA" id="ARBA00023134"/>
    </source>
</evidence>
<dbReference type="EMBL" id="JAUOQO010001174">
    <property type="protein sequence ID" value="MDO6575749.1"/>
    <property type="molecule type" value="Genomic_DNA"/>
</dbReference>
<gene>
    <name evidence="4" type="ORF">Q4528_16720</name>
</gene>
<dbReference type="AlphaFoldDB" id="A0AAW7YTU6"/>
<keyword evidence="2" id="KW-0342">GTP-binding</keyword>
<evidence type="ECO:0000313" key="4">
    <source>
        <dbReference type="EMBL" id="MDO6575749.1"/>
    </source>
</evidence>
<dbReference type="SUPFAM" id="SSF52540">
    <property type="entry name" value="P-loop containing nucleoside triphosphate hydrolases"/>
    <property type="match status" value="1"/>
</dbReference>
<keyword evidence="5" id="KW-1185">Reference proteome</keyword>
<protein>
    <submittedName>
        <fullName evidence="4">GTP-binding protein</fullName>
    </submittedName>
</protein>
<dbReference type="InterPro" id="IPR050100">
    <property type="entry name" value="TRAFAC_GTPase_members"/>
</dbReference>
<dbReference type="PROSITE" id="PS51722">
    <property type="entry name" value="G_TR_2"/>
    <property type="match status" value="1"/>
</dbReference>
<reference evidence="4" key="1">
    <citation type="submission" date="2023-07" db="EMBL/GenBank/DDBJ databases">
        <title>Genome content predicts the carbon catabolic preferences of heterotrophic bacteria.</title>
        <authorList>
            <person name="Gralka M."/>
        </authorList>
    </citation>
    <scope>NUCLEOTIDE SEQUENCE</scope>
    <source>
        <strain evidence="4">E2R20</strain>
    </source>
</reference>
<evidence type="ECO:0000313" key="5">
    <source>
        <dbReference type="Proteomes" id="UP001170310"/>
    </source>
</evidence>
<dbReference type="Pfam" id="PF00009">
    <property type="entry name" value="GTP_EFTU"/>
    <property type="match status" value="1"/>
</dbReference>
<dbReference type="PRINTS" id="PR00315">
    <property type="entry name" value="ELONGATNFCT"/>
</dbReference>
<dbReference type="InterPro" id="IPR027417">
    <property type="entry name" value="P-loop_NTPase"/>
</dbReference>
<comment type="caution">
    <text evidence="4">The sequence shown here is derived from an EMBL/GenBank/DDBJ whole genome shotgun (WGS) entry which is preliminary data.</text>
</comment>
<dbReference type="Proteomes" id="UP001170310">
    <property type="component" value="Unassembled WGS sequence"/>
</dbReference>
<accession>A0AAW7YTU6</accession>
<dbReference type="RefSeq" id="WP_303522954.1">
    <property type="nucleotide sequence ID" value="NZ_JAUOQO010001174.1"/>
</dbReference>